<keyword evidence="4" id="KW-1185">Reference proteome</keyword>
<feature type="region of interest" description="Disordered" evidence="1">
    <location>
        <begin position="1"/>
        <end position="54"/>
    </location>
</feature>
<feature type="transmembrane region" description="Helical" evidence="2">
    <location>
        <begin position="117"/>
        <end position="137"/>
    </location>
</feature>
<dbReference type="AlphaFoldDB" id="A0A9Q1DAL8"/>
<proteinExistence type="predicted"/>
<reference evidence="3" key="1">
    <citation type="journal article" date="2023" name="Science">
        <title>Genome structures resolve the early diversification of teleost fishes.</title>
        <authorList>
            <person name="Parey E."/>
            <person name="Louis A."/>
            <person name="Montfort J."/>
            <person name="Bouchez O."/>
            <person name="Roques C."/>
            <person name="Iampietro C."/>
            <person name="Lluch J."/>
            <person name="Castinel A."/>
            <person name="Donnadieu C."/>
            <person name="Desvignes T."/>
            <person name="Floi Bucao C."/>
            <person name="Jouanno E."/>
            <person name="Wen M."/>
            <person name="Mejri S."/>
            <person name="Dirks R."/>
            <person name="Jansen H."/>
            <person name="Henkel C."/>
            <person name="Chen W.J."/>
            <person name="Zahm M."/>
            <person name="Cabau C."/>
            <person name="Klopp C."/>
            <person name="Thompson A.W."/>
            <person name="Robinson-Rechavi M."/>
            <person name="Braasch I."/>
            <person name="Lecointre G."/>
            <person name="Bobe J."/>
            <person name="Postlethwait J.H."/>
            <person name="Berthelot C."/>
            <person name="Roest Crollius H."/>
            <person name="Guiguen Y."/>
        </authorList>
    </citation>
    <scope>NUCLEOTIDE SEQUENCE</scope>
    <source>
        <strain evidence="3">Concon-B</strain>
    </source>
</reference>
<gene>
    <name evidence="3" type="ORF">COCON_G00140250</name>
</gene>
<keyword evidence="2" id="KW-0472">Membrane</keyword>
<evidence type="ECO:0000256" key="2">
    <source>
        <dbReference type="SAM" id="Phobius"/>
    </source>
</evidence>
<protein>
    <recommendedName>
        <fullName evidence="5">Transmembrane protein 51</fullName>
    </recommendedName>
</protein>
<accession>A0A9Q1DAL8</accession>
<evidence type="ECO:0000313" key="3">
    <source>
        <dbReference type="EMBL" id="KAJ8264926.1"/>
    </source>
</evidence>
<dbReference type="Proteomes" id="UP001152803">
    <property type="component" value="Unassembled WGS sequence"/>
</dbReference>
<sequence length="230" mass="23448">MNINDALPPSPALQPRGAAASGARLAPTPREGMCSGGQLCSGSGRPPPGSAGDNAHNSGSQYALCALGVGLVALGVVMIVWSVVPSNVTGNSSKPGSGSGSGNGNGNMHAKANTSSVAFVLAGVGVAMLLLSVCLGVRSKRRQQRRETQAEDSRLGGRAADGQEVDTVSLLSFRALNTLSLCGAGSRGTKNGSLQPLTRTVERKTKSTAFPKFLRGYRTDSGHDVRVAFS</sequence>
<dbReference type="InterPro" id="IPR029265">
    <property type="entry name" value="TMEM51"/>
</dbReference>
<evidence type="ECO:0000313" key="4">
    <source>
        <dbReference type="Proteomes" id="UP001152803"/>
    </source>
</evidence>
<keyword evidence="2" id="KW-0812">Transmembrane</keyword>
<evidence type="ECO:0000256" key="1">
    <source>
        <dbReference type="SAM" id="MobiDB-lite"/>
    </source>
</evidence>
<keyword evidence="2" id="KW-1133">Transmembrane helix</keyword>
<comment type="caution">
    <text evidence="3">The sequence shown here is derived from an EMBL/GenBank/DDBJ whole genome shotgun (WGS) entry which is preliminary data.</text>
</comment>
<feature type="region of interest" description="Disordered" evidence="1">
    <location>
        <begin position="89"/>
        <end position="108"/>
    </location>
</feature>
<evidence type="ECO:0008006" key="5">
    <source>
        <dbReference type="Google" id="ProtNLM"/>
    </source>
</evidence>
<name>A0A9Q1DAL8_CONCO</name>
<dbReference type="PANTHER" id="PTHR16015:SF0">
    <property type="entry name" value="TRANSMEMBRANE PROTEIN 51"/>
    <property type="match status" value="1"/>
</dbReference>
<dbReference type="EMBL" id="JAFJMO010000010">
    <property type="protein sequence ID" value="KAJ8264926.1"/>
    <property type="molecule type" value="Genomic_DNA"/>
</dbReference>
<dbReference type="PANTHER" id="PTHR16015">
    <property type="entry name" value="TRANSMEMBRANE PROTEIN 51"/>
    <property type="match status" value="1"/>
</dbReference>
<organism evidence="3 4">
    <name type="scientific">Conger conger</name>
    <name type="common">Conger eel</name>
    <name type="synonym">Muraena conger</name>
    <dbReference type="NCBI Taxonomy" id="82655"/>
    <lineage>
        <taxon>Eukaryota</taxon>
        <taxon>Metazoa</taxon>
        <taxon>Chordata</taxon>
        <taxon>Craniata</taxon>
        <taxon>Vertebrata</taxon>
        <taxon>Euteleostomi</taxon>
        <taxon>Actinopterygii</taxon>
        <taxon>Neopterygii</taxon>
        <taxon>Teleostei</taxon>
        <taxon>Anguilliformes</taxon>
        <taxon>Congridae</taxon>
        <taxon>Conger</taxon>
    </lineage>
</organism>
<feature type="transmembrane region" description="Helical" evidence="2">
    <location>
        <begin position="62"/>
        <end position="84"/>
    </location>
</feature>
<dbReference type="Pfam" id="PF15345">
    <property type="entry name" value="TMEM51"/>
    <property type="match status" value="1"/>
</dbReference>